<dbReference type="Proteomes" id="UP000030323">
    <property type="component" value="Segment"/>
</dbReference>
<dbReference type="GeneID" id="24721871"/>
<keyword evidence="1" id="KW-1230">Viral tail fiber protein</keyword>
<evidence type="ECO:0000256" key="2">
    <source>
        <dbReference type="ARBA" id="ARBA00022804"/>
    </source>
</evidence>
<accession>A0A0A0YTT7</accession>
<dbReference type="PANTHER" id="PTHR35191">
    <property type="entry name" value="PROPHAGE SIDE TAIL FIBER PROTEIN HOMOLOG STFQ-RELATED"/>
    <property type="match status" value="1"/>
</dbReference>
<evidence type="ECO:0000313" key="4">
    <source>
        <dbReference type="Proteomes" id="UP000030323"/>
    </source>
</evidence>
<dbReference type="GO" id="GO:0019062">
    <property type="term" value="P:virion attachment to host cell"/>
    <property type="evidence" value="ECO:0007669"/>
    <property type="project" value="UniProtKB-KW"/>
</dbReference>
<keyword evidence="4" id="KW-1185">Reference proteome</keyword>
<keyword evidence="2" id="KW-0945">Host-virus interaction</keyword>
<dbReference type="SUPFAM" id="SSF88874">
    <property type="entry name" value="Receptor-binding domain of short tail fibre protein gp12"/>
    <property type="match status" value="1"/>
</dbReference>
<protein>
    <submittedName>
        <fullName evidence="3">Long tail fiber distal subunit</fullName>
    </submittedName>
</protein>
<evidence type="ECO:0000256" key="1">
    <source>
        <dbReference type="ARBA" id="ARBA00022672"/>
    </source>
</evidence>
<gene>
    <name evidence="3" type="ORF">CPT_Moon272</name>
</gene>
<dbReference type="GO" id="GO:0098024">
    <property type="term" value="C:virus tail, fiber"/>
    <property type="evidence" value="ECO:0007669"/>
    <property type="project" value="UniProtKB-KW"/>
</dbReference>
<evidence type="ECO:0000313" key="3">
    <source>
        <dbReference type="EMBL" id="AIX12243.1"/>
    </source>
</evidence>
<name>A0A0A0YTT7_9CAUD</name>
<dbReference type="InterPro" id="IPR051934">
    <property type="entry name" value="Phage_Tail_Fiber_Structural"/>
</dbReference>
<keyword evidence="1" id="KW-1227">Viral tail protein</keyword>
<dbReference type="PANTHER" id="PTHR35191:SF1">
    <property type="entry name" value="PROPHAGE SIDE TAIL FIBER PROTEIN HOMOLOG STFQ-RELATED"/>
    <property type="match status" value="1"/>
</dbReference>
<reference evidence="3 4" key="1">
    <citation type="journal article" date="2015" name="Genome Announc.">
        <title>Complete Genome Sequence of Citrobacter freundii Myophage Moon.</title>
        <authorList>
            <person name="Edwards G.B."/>
            <person name="Luna A.J."/>
            <person name="Hernandez A.C."/>
            <person name="Kuty Everett G.F."/>
        </authorList>
    </citation>
    <scope>NUCLEOTIDE SEQUENCE [LARGE SCALE GENOMIC DNA]</scope>
</reference>
<sequence>MATIKQIQFKRSTASGTKPAVAQLAEGELAINLADRTIFTKDHNNQIIDLGFAKGGTINGDVIQIGNYKQTGQYNLTGNIDASGDITSHGKVWTHALMVRPLDQGASFIIENHSNVSKDIRIITHSTGELPTDYDRLLFRSITDTNVLDPMSISWAKNGTETVVDVYGKLNSRYFLMANKAMISSNFATWNDLGDNSLVIGDSDTGFKWVEDGRLDFYSNYVSTFKISASENEFTRRTRFRFADWAGNGNDKPPIGYGLIEIATATDGTGGDSYLGYSEAQGFSHYLRGGGRTYVDTKGGLVISYGGANITGDVIIAPNNILKVGDATIIGDGNILGPTFDGNLKGYIKSRIKASDNYLFGCPIPWPHAETPAGYADMIGQEINAEANPRLRQLYGQFLPDMRGQTIKGLPTGRDILSREGNQNRSHTHGGGIYDTDLGRKWTTTFDYGSKLSDVQGFHDHRVAGNTHDAGSHQHGGSGRTAFNAAGSNYATVANGTVTNPVTDWSGNHNHWIDFRTDGNGNHQHWTGIGAHDHYMDLGAHSHGLRIDNEGGGEVTVNNVAFKYIVKLG</sequence>
<keyword evidence="2" id="KW-1161">Viral attachment to host cell</keyword>
<organism evidence="3 4">
    <name type="scientific">Citrobacter phage Moon</name>
    <dbReference type="NCBI Taxonomy" id="1540095"/>
    <lineage>
        <taxon>Viruses</taxon>
        <taxon>Duplodnaviria</taxon>
        <taxon>Heunggongvirae</taxon>
        <taxon>Uroviricota</taxon>
        <taxon>Caudoviricetes</taxon>
        <taxon>Pantevenvirales</taxon>
        <taxon>Straboviridae</taxon>
        <taxon>Tevenvirinae</taxon>
        <taxon>Moonvirus</taxon>
        <taxon>Moonvirus moon</taxon>
    </lineage>
</organism>
<keyword evidence="1" id="KW-0946">Virion</keyword>
<dbReference type="EMBL" id="KM236240">
    <property type="protein sequence ID" value="AIX12243.1"/>
    <property type="molecule type" value="Genomic_DNA"/>
</dbReference>
<dbReference type="Gene3D" id="3.90.1340.10">
    <property type="entry name" value="Phage tail collar domain"/>
    <property type="match status" value="1"/>
</dbReference>
<dbReference type="KEGG" id="vg:24721871"/>
<dbReference type="RefSeq" id="YP_009146705.1">
    <property type="nucleotide sequence ID" value="NC_027331.1"/>
</dbReference>
<proteinExistence type="predicted"/>
<dbReference type="InterPro" id="IPR037053">
    <property type="entry name" value="Phage_tail_collar_dom_sf"/>
</dbReference>
<keyword evidence="2" id="KW-1160">Virus entry into host cell</keyword>